<keyword evidence="1" id="KW-1185">Reference proteome</keyword>
<evidence type="ECO:0000313" key="2">
    <source>
        <dbReference type="WBParaSite" id="MBELARI_LOCUS653"/>
    </source>
</evidence>
<dbReference type="WBParaSite" id="MBELARI_LOCUS653">
    <property type="protein sequence ID" value="MBELARI_LOCUS653"/>
    <property type="gene ID" value="MBELARI_LOCUS653"/>
</dbReference>
<organism evidence="1 2">
    <name type="scientific">Mesorhabditis belari</name>
    <dbReference type="NCBI Taxonomy" id="2138241"/>
    <lineage>
        <taxon>Eukaryota</taxon>
        <taxon>Metazoa</taxon>
        <taxon>Ecdysozoa</taxon>
        <taxon>Nematoda</taxon>
        <taxon>Chromadorea</taxon>
        <taxon>Rhabditida</taxon>
        <taxon>Rhabditina</taxon>
        <taxon>Rhabditomorpha</taxon>
        <taxon>Rhabditoidea</taxon>
        <taxon>Rhabditidae</taxon>
        <taxon>Mesorhabditinae</taxon>
        <taxon>Mesorhabditis</taxon>
    </lineage>
</organism>
<protein>
    <submittedName>
        <fullName evidence="2">Uncharacterized protein</fullName>
    </submittedName>
</protein>
<proteinExistence type="predicted"/>
<reference evidence="2" key="1">
    <citation type="submission" date="2024-02" db="UniProtKB">
        <authorList>
            <consortium name="WormBaseParasite"/>
        </authorList>
    </citation>
    <scope>IDENTIFICATION</scope>
</reference>
<sequence>MMLVLVDDFSLCRLLGDRVDRLFLCDFADICVASSGRPLHITVDHKYSPEKPSLVAYGTTEKRKTTIAGTTMTITAVTPEDNVTSTIRRAEITDQPVTTTTSTLQTTTTKLCNTVGQFRCDL</sequence>
<dbReference type="Proteomes" id="UP000887575">
    <property type="component" value="Unassembled WGS sequence"/>
</dbReference>
<accession>A0AAF3FIR3</accession>
<dbReference type="AlphaFoldDB" id="A0AAF3FIR3"/>
<name>A0AAF3FIR3_9BILA</name>
<evidence type="ECO:0000313" key="1">
    <source>
        <dbReference type="Proteomes" id="UP000887575"/>
    </source>
</evidence>